<dbReference type="InParanoid" id="A0A0C3DYV0"/>
<proteinExistence type="predicted"/>
<dbReference type="Proteomes" id="UP000054321">
    <property type="component" value="Unassembled WGS sequence"/>
</dbReference>
<dbReference type="AlphaFoldDB" id="A0A0C3DYV0"/>
<dbReference type="OrthoDB" id="4746642at2759"/>
<name>A0A0C3DYV0_OIDMZ</name>
<reference evidence="2 3" key="1">
    <citation type="submission" date="2014-04" db="EMBL/GenBank/DDBJ databases">
        <authorList>
            <consortium name="DOE Joint Genome Institute"/>
            <person name="Kuo A."/>
            <person name="Martino E."/>
            <person name="Perotto S."/>
            <person name="Kohler A."/>
            <person name="Nagy L.G."/>
            <person name="Floudas D."/>
            <person name="Copeland A."/>
            <person name="Barry K.W."/>
            <person name="Cichocki N."/>
            <person name="Veneault-Fourrey C."/>
            <person name="LaButti K."/>
            <person name="Lindquist E.A."/>
            <person name="Lipzen A."/>
            <person name="Lundell T."/>
            <person name="Morin E."/>
            <person name="Murat C."/>
            <person name="Sun H."/>
            <person name="Tunlid A."/>
            <person name="Henrissat B."/>
            <person name="Grigoriev I.V."/>
            <person name="Hibbett D.S."/>
            <person name="Martin F."/>
            <person name="Nordberg H.P."/>
            <person name="Cantor M.N."/>
            <person name="Hua S.X."/>
        </authorList>
    </citation>
    <scope>NUCLEOTIDE SEQUENCE [LARGE SCALE GENOMIC DNA]</scope>
    <source>
        <strain evidence="2 3">Zn</strain>
    </source>
</reference>
<dbReference type="EMBL" id="KN832870">
    <property type="protein sequence ID" value="KIN07263.1"/>
    <property type="molecule type" value="Genomic_DNA"/>
</dbReference>
<evidence type="ECO:0000313" key="2">
    <source>
        <dbReference type="EMBL" id="KIN07263.1"/>
    </source>
</evidence>
<feature type="non-terminal residue" evidence="2">
    <location>
        <position position="106"/>
    </location>
</feature>
<evidence type="ECO:0000256" key="1">
    <source>
        <dbReference type="SAM" id="MobiDB-lite"/>
    </source>
</evidence>
<gene>
    <name evidence="2" type="ORF">OIDMADRAFT_85406</name>
</gene>
<sequence>RSLIHSTHDAQMASRQTQINEMSSSDRKTQDSWAQSMIQRSKCCPQKYGWNRVSGGYHCEGGHHYISDDLLSEGNGGLMLLKDPRSFHVSYGPYYADPNRDGQFLY</sequence>
<evidence type="ECO:0000313" key="3">
    <source>
        <dbReference type="Proteomes" id="UP000054321"/>
    </source>
</evidence>
<organism evidence="2 3">
    <name type="scientific">Oidiodendron maius (strain Zn)</name>
    <dbReference type="NCBI Taxonomy" id="913774"/>
    <lineage>
        <taxon>Eukaryota</taxon>
        <taxon>Fungi</taxon>
        <taxon>Dikarya</taxon>
        <taxon>Ascomycota</taxon>
        <taxon>Pezizomycotina</taxon>
        <taxon>Leotiomycetes</taxon>
        <taxon>Leotiomycetes incertae sedis</taxon>
        <taxon>Myxotrichaceae</taxon>
        <taxon>Oidiodendron</taxon>
    </lineage>
</organism>
<reference evidence="3" key="2">
    <citation type="submission" date="2015-01" db="EMBL/GenBank/DDBJ databases">
        <title>Evolutionary Origins and Diversification of the Mycorrhizal Mutualists.</title>
        <authorList>
            <consortium name="DOE Joint Genome Institute"/>
            <consortium name="Mycorrhizal Genomics Consortium"/>
            <person name="Kohler A."/>
            <person name="Kuo A."/>
            <person name="Nagy L.G."/>
            <person name="Floudas D."/>
            <person name="Copeland A."/>
            <person name="Barry K.W."/>
            <person name="Cichocki N."/>
            <person name="Veneault-Fourrey C."/>
            <person name="LaButti K."/>
            <person name="Lindquist E.A."/>
            <person name="Lipzen A."/>
            <person name="Lundell T."/>
            <person name="Morin E."/>
            <person name="Murat C."/>
            <person name="Riley R."/>
            <person name="Ohm R."/>
            <person name="Sun H."/>
            <person name="Tunlid A."/>
            <person name="Henrissat B."/>
            <person name="Grigoriev I.V."/>
            <person name="Hibbett D.S."/>
            <person name="Martin F."/>
        </authorList>
    </citation>
    <scope>NUCLEOTIDE SEQUENCE [LARGE SCALE GENOMIC DNA]</scope>
    <source>
        <strain evidence="3">Zn</strain>
    </source>
</reference>
<dbReference type="HOGENOM" id="CLU_2229555_0_0_1"/>
<feature type="region of interest" description="Disordered" evidence="1">
    <location>
        <begin position="1"/>
        <end position="31"/>
    </location>
</feature>
<protein>
    <submittedName>
        <fullName evidence="2">Uncharacterized protein</fullName>
    </submittedName>
</protein>
<feature type="compositionally biased region" description="Polar residues" evidence="1">
    <location>
        <begin position="13"/>
        <end position="23"/>
    </location>
</feature>
<keyword evidence="3" id="KW-1185">Reference proteome</keyword>
<feature type="non-terminal residue" evidence="2">
    <location>
        <position position="1"/>
    </location>
</feature>
<accession>A0A0C3DYV0</accession>